<dbReference type="InterPro" id="IPR025966">
    <property type="entry name" value="OppC_N"/>
</dbReference>
<dbReference type="EMBL" id="JAEPES010000002">
    <property type="protein sequence ID" value="MBK4347320.1"/>
    <property type="molecule type" value="Genomic_DNA"/>
</dbReference>
<evidence type="ECO:0000256" key="1">
    <source>
        <dbReference type="ARBA" id="ARBA00004651"/>
    </source>
</evidence>
<feature type="compositionally biased region" description="Gly residues" evidence="8">
    <location>
        <begin position="15"/>
        <end position="29"/>
    </location>
</feature>
<feature type="transmembrane region" description="Helical" evidence="7">
    <location>
        <begin position="173"/>
        <end position="194"/>
    </location>
</feature>
<evidence type="ECO:0000313" key="10">
    <source>
        <dbReference type="EMBL" id="MBK4347320.1"/>
    </source>
</evidence>
<evidence type="ECO:0000256" key="2">
    <source>
        <dbReference type="ARBA" id="ARBA00022448"/>
    </source>
</evidence>
<evidence type="ECO:0000259" key="9">
    <source>
        <dbReference type="PROSITE" id="PS50928"/>
    </source>
</evidence>
<dbReference type="InterPro" id="IPR050366">
    <property type="entry name" value="BP-dependent_transpt_permease"/>
</dbReference>
<reference evidence="10" key="1">
    <citation type="submission" date="2021-01" db="EMBL/GenBank/DDBJ databases">
        <title>Lacisediminihabitans sp. nov. strain G11-30, isolated from Antarctic Soil.</title>
        <authorList>
            <person name="Li J."/>
        </authorList>
    </citation>
    <scope>NUCLEOTIDE SEQUENCE</scope>
    <source>
        <strain evidence="10">G11-30</strain>
    </source>
</reference>
<feature type="transmembrane region" description="Helical" evidence="7">
    <location>
        <begin position="146"/>
        <end position="167"/>
    </location>
</feature>
<dbReference type="SUPFAM" id="SSF161098">
    <property type="entry name" value="MetI-like"/>
    <property type="match status" value="1"/>
</dbReference>
<comment type="caution">
    <text evidence="10">The sequence shown here is derived from an EMBL/GenBank/DDBJ whole genome shotgun (WGS) entry which is preliminary data.</text>
</comment>
<evidence type="ECO:0000313" key="11">
    <source>
        <dbReference type="Proteomes" id="UP000636458"/>
    </source>
</evidence>
<dbReference type="AlphaFoldDB" id="A0A934SL32"/>
<feature type="transmembrane region" description="Helical" evidence="7">
    <location>
        <begin position="46"/>
        <end position="68"/>
    </location>
</feature>
<dbReference type="CDD" id="cd06261">
    <property type="entry name" value="TM_PBP2"/>
    <property type="match status" value="1"/>
</dbReference>
<evidence type="ECO:0000256" key="6">
    <source>
        <dbReference type="ARBA" id="ARBA00023136"/>
    </source>
</evidence>
<organism evidence="10 11">
    <name type="scientific">Lacisediminihabitans changchengi</name>
    <dbReference type="NCBI Taxonomy" id="2787634"/>
    <lineage>
        <taxon>Bacteria</taxon>
        <taxon>Bacillati</taxon>
        <taxon>Actinomycetota</taxon>
        <taxon>Actinomycetes</taxon>
        <taxon>Micrococcales</taxon>
        <taxon>Microbacteriaceae</taxon>
        <taxon>Lacisediminihabitans</taxon>
    </lineage>
</organism>
<keyword evidence="5 7" id="KW-1133">Transmembrane helix</keyword>
<dbReference type="GO" id="GO:0005886">
    <property type="term" value="C:plasma membrane"/>
    <property type="evidence" value="ECO:0007669"/>
    <property type="project" value="UniProtKB-SubCell"/>
</dbReference>
<dbReference type="InterPro" id="IPR035906">
    <property type="entry name" value="MetI-like_sf"/>
</dbReference>
<dbReference type="Proteomes" id="UP000636458">
    <property type="component" value="Unassembled WGS sequence"/>
</dbReference>
<evidence type="ECO:0000256" key="7">
    <source>
        <dbReference type="RuleBase" id="RU363032"/>
    </source>
</evidence>
<keyword evidence="3" id="KW-1003">Cell membrane</keyword>
<dbReference type="Gene3D" id="1.10.3720.10">
    <property type="entry name" value="MetI-like"/>
    <property type="match status" value="1"/>
</dbReference>
<sequence length="342" mass="36490">MSTIQGSPLEPEISGGLGAAESGSGGRGESQGRIVFKRFLGNKISVVALILFVVIIVFSISAIGLGPIPGWWHFPYSQLNPQLSGGSPTSVHPFGQDRLGRDYFALNMRGVQNSVLVMLVIGLLATVLGVVVGAVAGYFRGWVDAVLMRITDVFIVIPALVIGAVVGKSSNGLGAFGLAVLLGLVSWMVIARLVRGEFLTLREREFVEAARVAGASDGRIIFRHILPNAIGVIIVSSTLLIASAILLETAISYLGYGIKSPDSSLGLLIGSNQSAFSTRPWLFWWPATFIVLLALCVNFVGDGLRDAFDPQQRRFSLRRTKENDEVSAAQPLLSDDLPSGRA</sequence>
<dbReference type="Pfam" id="PF00528">
    <property type="entry name" value="BPD_transp_1"/>
    <property type="match status" value="1"/>
</dbReference>
<keyword evidence="6 7" id="KW-0472">Membrane</keyword>
<keyword evidence="2 7" id="KW-0813">Transport</keyword>
<comment type="subcellular location">
    <subcellularLocation>
        <location evidence="1 7">Cell membrane</location>
        <topology evidence="1 7">Multi-pass membrane protein</topology>
    </subcellularLocation>
</comment>
<accession>A0A934SL32</accession>
<proteinExistence type="inferred from homology"/>
<feature type="transmembrane region" description="Helical" evidence="7">
    <location>
        <begin position="229"/>
        <end position="256"/>
    </location>
</feature>
<feature type="transmembrane region" description="Helical" evidence="7">
    <location>
        <begin position="282"/>
        <end position="304"/>
    </location>
</feature>
<gene>
    <name evidence="10" type="ORF">IV501_06710</name>
</gene>
<dbReference type="InterPro" id="IPR000515">
    <property type="entry name" value="MetI-like"/>
</dbReference>
<dbReference type="PANTHER" id="PTHR43386:SF1">
    <property type="entry name" value="D,D-DIPEPTIDE TRANSPORT SYSTEM PERMEASE PROTEIN DDPC-RELATED"/>
    <property type="match status" value="1"/>
</dbReference>
<keyword evidence="4 7" id="KW-0812">Transmembrane</keyword>
<feature type="domain" description="ABC transmembrane type-1" evidence="9">
    <location>
        <begin position="111"/>
        <end position="301"/>
    </location>
</feature>
<evidence type="ECO:0000256" key="8">
    <source>
        <dbReference type="SAM" id="MobiDB-lite"/>
    </source>
</evidence>
<keyword evidence="11" id="KW-1185">Reference proteome</keyword>
<evidence type="ECO:0000256" key="3">
    <source>
        <dbReference type="ARBA" id="ARBA00022475"/>
    </source>
</evidence>
<dbReference type="GO" id="GO:0055085">
    <property type="term" value="P:transmembrane transport"/>
    <property type="evidence" value="ECO:0007669"/>
    <property type="project" value="InterPro"/>
</dbReference>
<dbReference type="PROSITE" id="PS50928">
    <property type="entry name" value="ABC_TM1"/>
    <property type="match status" value="1"/>
</dbReference>
<protein>
    <submittedName>
        <fullName evidence="10">ABC transporter permease</fullName>
    </submittedName>
</protein>
<feature type="region of interest" description="Disordered" evidence="8">
    <location>
        <begin position="1"/>
        <end position="29"/>
    </location>
</feature>
<comment type="similarity">
    <text evidence="7">Belongs to the binding-protein-dependent transport system permease family.</text>
</comment>
<dbReference type="RefSeq" id="WP_200555678.1">
    <property type="nucleotide sequence ID" value="NZ_JAEPES010000002.1"/>
</dbReference>
<feature type="transmembrane region" description="Helical" evidence="7">
    <location>
        <begin position="115"/>
        <end position="139"/>
    </location>
</feature>
<name>A0A934SL32_9MICO</name>
<dbReference type="PANTHER" id="PTHR43386">
    <property type="entry name" value="OLIGOPEPTIDE TRANSPORT SYSTEM PERMEASE PROTEIN APPC"/>
    <property type="match status" value="1"/>
</dbReference>
<feature type="region of interest" description="Disordered" evidence="8">
    <location>
        <begin position="320"/>
        <end position="342"/>
    </location>
</feature>
<evidence type="ECO:0000256" key="5">
    <source>
        <dbReference type="ARBA" id="ARBA00022989"/>
    </source>
</evidence>
<dbReference type="Pfam" id="PF12911">
    <property type="entry name" value="OppC_N"/>
    <property type="match status" value="1"/>
</dbReference>
<evidence type="ECO:0000256" key="4">
    <source>
        <dbReference type="ARBA" id="ARBA00022692"/>
    </source>
</evidence>